<dbReference type="AlphaFoldDB" id="A0A0F9NBE7"/>
<comment type="caution">
    <text evidence="2">The sequence shown here is derived from an EMBL/GenBank/DDBJ whole genome shotgun (WGS) entry which is preliminary data.</text>
</comment>
<dbReference type="EMBL" id="LAZR01007305">
    <property type="protein sequence ID" value="KKM86115.1"/>
    <property type="molecule type" value="Genomic_DNA"/>
</dbReference>
<accession>A0A0F9NBE7</accession>
<feature type="region of interest" description="Disordered" evidence="1">
    <location>
        <begin position="112"/>
        <end position="133"/>
    </location>
</feature>
<organism evidence="2">
    <name type="scientific">marine sediment metagenome</name>
    <dbReference type="NCBI Taxonomy" id="412755"/>
    <lineage>
        <taxon>unclassified sequences</taxon>
        <taxon>metagenomes</taxon>
        <taxon>ecological metagenomes</taxon>
    </lineage>
</organism>
<protein>
    <submittedName>
        <fullName evidence="2">Uncharacterized protein</fullName>
    </submittedName>
</protein>
<reference evidence="2" key="1">
    <citation type="journal article" date="2015" name="Nature">
        <title>Complex archaea that bridge the gap between prokaryotes and eukaryotes.</title>
        <authorList>
            <person name="Spang A."/>
            <person name="Saw J.H."/>
            <person name="Jorgensen S.L."/>
            <person name="Zaremba-Niedzwiedzka K."/>
            <person name="Martijn J."/>
            <person name="Lind A.E."/>
            <person name="van Eijk R."/>
            <person name="Schleper C."/>
            <person name="Guy L."/>
            <person name="Ettema T.J."/>
        </authorList>
    </citation>
    <scope>NUCLEOTIDE SEQUENCE</scope>
</reference>
<feature type="non-terminal residue" evidence="2">
    <location>
        <position position="133"/>
    </location>
</feature>
<proteinExistence type="predicted"/>
<evidence type="ECO:0000313" key="2">
    <source>
        <dbReference type="EMBL" id="KKM86115.1"/>
    </source>
</evidence>
<evidence type="ECO:0000256" key="1">
    <source>
        <dbReference type="SAM" id="MobiDB-lite"/>
    </source>
</evidence>
<gene>
    <name evidence="2" type="ORF">LCGC14_1282290</name>
</gene>
<sequence length="133" mass="16419">MEEVDKKEIFVNLKFPLKYKLKHIKEFLNYLMYDDLNNLKNQSGKVFSKDQESHDKQLELLENCILLNEERKEEYQNLVKFRNELEKFLTKTCLEKSKLNYQTLEYKKLSNQKDEYEKERKSLKRRESERREV</sequence>
<name>A0A0F9NBE7_9ZZZZ</name>